<sequence length="113" mass="11352">MRQRVEPSSIGAIASIAALLGLLAANPAQAGGLAPDPDAGVGAAECGAPGQSCARIRGYIKAGSEFPERSVQKPVRYIQPPLLAGVGDIGRAASDALNRGIGFLKTSGENAAR</sequence>
<dbReference type="Proteomes" id="UP000253529">
    <property type="component" value="Unassembled WGS sequence"/>
</dbReference>
<name>A0A366FMG0_9HYPH</name>
<dbReference type="AlphaFoldDB" id="A0A366FMG0"/>
<keyword evidence="3" id="KW-1185">Reference proteome</keyword>
<gene>
    <name evidence="2" type="ORF">DFR50_10767</name>
</gene>
<protein>
    <submittedName>
        <fullName evidence="2">Uncharacterized protein</fullName>
    </submittedName>
</protein>
<keyword evidence="1" id="KW-0732">Signal</keyword>
<dbReference type="RefSeq" id="WP_113888624.1">
    <property type="nucleotide sequence ID" value="NZ_QNRK01000007.1"/>
</dbReference>
<comment type="caution">
    <text evidence="2">The sequence shown here is derived from an EMBL/GenBank/DDBJ whole genome shotgun (WGS) entry which is preliminary data.</text>
</comment>
<dbReference type="EMBL" id="QNRK01000007">
    <property type="protein sequence ID" value="RBP15797.1"/>
    <property type="molecule type" value="Genomic_DNA"/>
</dbReference>
<evidence type="ECO:0000313" key="2">
    <source>
        <dbReference type="EMBL" id="RBP15797.1"/>
    </source>
</evidence>
<organism evidence="2 3">
    <name type="scientific">Roseiarcus fermentans</name>
    <dbReference type="NCBI Taxonomy" id="1473586"/>
    <lineage>
        <taxon>Bacteria</taxon>
        <taxon>Pseudomonadati</taxon>
        <taxon>Pseudomonadota</taxon>
        <taxon>Alphaproteobacteria</taxon>
        <taxon>Hyphomicrobiales</taxon>
        <taxon>Roseiarcaceae</taxon>
        <taxon>Roseiarcus</taxon>
    </lineage>
</organism>
<evidence type="ECO:0000313" key="3">
    <source>
        <dbReference type="Proteomes" id="UP000253529"/>
    </source>
</evidence>
<proteinExistence type="predicted"/>
<evidence type="ECO:0000256" key="1">
    <source>
        <dbReference type="SAM" id="SignalP"/>
    </source>
</evidence>
<feature type="chain" id="PRO_5016891880" evidence="1">
    <location>
        <begin position="31"/>
        <end position="113"/>
    </location>
</feature>
<reference evidence="2 3" key="1">
    <citation type="submission" date="2018-06" db="EMBL/GenBank/DDBJ databases">
        <title>Genomic Encyclopedia of Type Strains, Phase IV (KMG-IV): sequencing the most valuable type-strain genomes for metagenomic binning, comparative biology and taxonomic classification.</title>
        <authorList>
            <person name="Goeker M."/>
        </authorList>
    </citation>
    <scope>NUCLEOTIDE SEQUENCE [LARGE SCALE GENOMIC DNA]</scope>
    <source>
        <strain evidence="2 3">DSM 24875</strain>
    </source>
</reference>
<accession>A0A366FMG0</accession>
<feature type="signal peptide" evidence="1">
    <location>
        <begin position="1"/>
        <end position="30"/>
    </location>
</feature>